<accession>A0A481YV06</accession>
<name>A0A481YV06_9VIRU</name>
<dbReference type="EMBL" id="MK500335">
    <property type="protein sequence ID" value="QBK86727.1"/>
    <property type="molecule type" value="Genomic_DNA"/>
</dbReference>
<organism evidence="1">
    <name type="scientific">Marseillevirus LCMAC103</name>
    <dbReference type="NCBI Taxonomy" id="2506604"/>
    <lineage>
        <taxon>Viruses</taxon>
        <taxon>Varidnaviria</taxon>
        <taxon>Bamfordvirae</taxon>
        <taxon>Nucleocytoviricota</taxon>
        <taxon>Megaviricetes</taxon>
        <taxon>Pimascovirales</taxon>
        <taxon>Pimascovirales incertae sedis</taxon>
        <taxon>Marseilleviridae</taxon>
    </lineage>
</organism>
<protein>
    <submittedName>
        <fullName evidence="1">Uncharacterized protein</fullName>
    </submittedName>
</protein>
<sequence>MLRVYYRVSDKGTKHGKPAYIAWEPCLRNFLRHFAPSETCALHVVADNMEDANFARLGEVLRGKGVAKVLRASLGNSESFVHILDRAVAGGRAADDDVAYFVEDDYLHRDGAMKVLFEGLRRADYVALYDHADKYMAPSPNPGVAGGGEPTKVILTRSTHWKYTNSTCMTFAGKVKTLREDYAIMAWACSGAKPLDFAMWRRLASEKNRTLATPIPGYCTHGMSGYMSPLVDWEAIAKKTAP</sequence>
<evidence type="ECO:0000313" key="1">
    <source>
        <dbReference type="EMBL" id="QBK86727.1"/>
    </source>
</evidence>
<reference evidence="1" key="1">
    <citation type="journal article" date="2019" name="MBio">
        <title>Virus Genomes from Deep Sea Sediments Expand the Ocean Megavirome and Support Independent Origins of Viral Gigantism.</title>
        <authorList>
            <person name="Backstrom D."/>
            <person name="Yutin N."/>
            <person name="Jorgensen S.L."/>
            <person name="Dharamshi J."/>
            <person name="Homa F."/>
            <person name="Zaremba-Niedwiedzka K."/>
            <person name="Spang A."/>
            <person name="Wolf Y.I."/>
            <person name="Koonin E.V."/>
            <person name="Ettema T.J."/>
        </authorList>
    </citation>
    <scope>NUCLEOTIDE SEQUENCE</scope>
</reference>
<gene>
    <name evidence="1" type="ORF">LCMAC103_00560</name>
</gene>
<proteinExistence type="predicted"/>